<comment type="function">
    <text evidence="1">Cell wall formation. Synthesis of cross-linked peptidoglycan from the lipid intermediates. The enzyme has a penicillin-insensitive transglycosylase N-terminal domain (formation of linear glycan strands) and a penicillin-sensitive transpeptidase C-terminal domain (cross-linking of the peptide subunits).</text>
</comment>
<dbReference type="Pfam" id="PF00905">
    <property type="entry name" value="Transpeptidase"/>
    <property type="match status" value="1"/>
</dbReference>
<dbReference type="GO" id="GO:0030288">
    <property type="term" value="C:outer membrane-bounded periplasmic space"/>
    <property type="evidence" value="ECO:0007669"/>
    <property type="project" value="TreeGrafter"/>
</dbReference>
<evidence type="ECO:0000256" key="4">
    <source>
        <dbReference type="ARBA" id="ARBA00007090"/>
    </source>
</evidence>
<dbReference type="Pfam" id="PF17092">
    <property type="entry name" value="PCB_OB"/>
    <property type="match status" value="1"/>
</dbReference>
<evidence type="ECO:0000256" key="13">
    <source>
        <dbReference type="ARBA" id="ARBA00022679"/>
    </source>
</evidence>
<evidence type="ECO:0000256" key="14">
    <source>
        <dbReference type="ARBA" id="ARBA00022692"/>
    </source>
</evidence>
<evidence type="ECO:0000256" key="16">
    <source>
        <dbReference type="ARBA" id="ARBA00022960"/>
    </source>
</evidence>
<dbReference type="SUPFAM" id="SSF53955">
    <property type="entry name" value="Lysozyme-like"/>
    <property type="match status" value="1"/>
</dbReference>
<dbReference type="GO" id="GO:0046677">
    <property type="term" value="P:response to antibiotic"/>
    <property type="evidence" value="ECO:0007669"/>
    <property type="project" value="UniProtKB-KW"/>
</dbReference>
<evidence type="ECO:0000256" key="12">
    <source>
        <dbReference type="ARBA" id="ARBA00022676"/>
    </source>
</evidence>
<dbReference type="GO" id="GO:0071555">
    <property type="term" value="P:cell wall organization"/>
    <property type="evidence" value="ECO:0007669"/>
    <property type="project" value="UniProtKB-KW"/>
</dbReference>
<keyword evidence="19" id="KW-1133">Transmembrane helix</keyword>
<keyword evidence="14" id="KW-0812">Transmembrane</keyword>
<evidence type="ECO:0000256" key="21">
    <source>
        <dbReference type="ARBA" id="ARBA00023251"/>
    </source>
</evidence>
<evidence type="ECO:0000256" key="15">
    <source>
        <dbReference type="ARBA" id="ARBA00022801"/>
    </source>
</evidence>
<evidence type="ECO:0000256" key="19">
    <source>
        <dbReference type="ARBA" id="ARBA00022989"/>
    </source>
</evidence>
<dbReference type="AlphaFoldDB" id="A0A919CKR7"/>
<keyword evidence="21" id="KW-0046">Antibiotic resistance</keyword>
<evidence type="ECO:0000256" key="23">
    <source>
        <dbReference type="ARBA" id="ARBA00023316"/>
    </source>
</evidence>
<comment type="caution">
    <text evidence="32">The sequence shown here is derived from an EMBL/GenBank/DDBJ whole genome shotgun (WGS) entry which is preliminary data.</text>
</comment>
<evidence type="ECO:0000256" key="9">
    <source>
        <dbReference type="ARBA" id="ARBA00022519"/>
    </source>
</evidence>
<dbReference type="InterPro" id="IPR031376">
    <property type="entry name" value="PCB_OB"/>
</dbReference>
<evidence type="ECO:0000256" key="1">
    <source>
        <dbReference type="ARBA" id="ARBA00002624"/>
    </source>
</evidence>
<evidence type="ECO:0000259" key="29">
    <source>
        <dbReference type="Pfam" id="PF00905"/>
    </source>
</evidence>
<dbReference type="GO" id="GO:0009002">
    <property type="term" value="F:serine-type D-Ala-D-Ala carboxypeptidase activity"/>
    <property type="evidence" value="ECO:0007669"/>
    <property type="project" value="UniProtKB-EC"/>
</dbReference>
<keyword evidence="22" id="KW-0511">Multifunctional enzyme</keyword>
<dbReference type="RefSeq" id="WP_189477576.1">
    <property type="nucleotide sequence ID" value="NZ_BMYM01000002.1"/>
</dbReference>
<dbReference type="InterPro" id="IPR012338">
    <property type="entry name" value="Beta-lactam/transpept-like"/>
</dbReference>
<comment type="similarity">
    <text evidence="4">In the C-terminal section; belongs to the transpeptidase family.</text>
</comment>
<evidence type="ECO:0000256" key="8">
    <source>
        <dbReference type="ARBA" id="ARBA00022475"/>
    </source>
</evidence>
<evidence type="ECO:0000256" key="18">
    <source>
        <dbReference type="ARBA" id="ARBA00022984"/>
    </source>
</evidence>
<dbReference type="PANTHER" id="PTHR32282">
    <property type="entry name" value="BINDING PROTEIN TRANSPEPTIDASE, PUTATIVE-RELATED"/>
    <property type="match status" value="1"/>
</dbReference>
<dbReference type="GO" id="GO:0008658">
    <property type="term" value="F:penicillin binding"/>
    <property type="evidence" value="ECO:0007669"/>
    <property type="project" value="InterPro"/>
</dbReference>
<evidence type="ECO:0000313" key="32">
    <source>
        <dbReference type="EMBL" id="GHD33969.1"/>
    </source>
</evidence>
<dbReference type="InterPro" id="IPR001460">
    <property type="entry name" value="PCN-bd_Tpept"/>
</dbReference>
<keyword evidence="15" id="KW-0378">Hydrolase</keyword>
<comment type="catalytic activity">
    <reaction evidence="24">
        <text>Preferential cleavage: (Ac)2-L-Lys-D-Ala-|-D-Ala. Also transpeptidation of peptidyl-alanyl moieties that are N-acyl substituents of D-alanine.</text>
        <dbReference type="EC" id="3.4.16.4"/>
    </reaction>
</comment>
<evidence type="ECO:0000256" key="10">
    <source>
        <dbReference type="ARBA" id="ARBA00022645"/>
    </source>
</evidence>
<dbReference type="GO" id="GO:0009252">
    <property type="term" value="P:peptidoglycan biosynthetic process"/>
    <property type="evidence" value="ECO:0007669"/>
    <property type="project" value="UniProtKB-KW"/>
</dbReference>
<dbReference type="GO" id="GO:0006508">
    <property type="term" value="P:proteolysis"/>
    <property type="evidence" value="ECO:0007669"/>
    <property type="project" value="UniProtKB-KW"/>
</dbReference>
<evidence type="ECO:0000259" key="30">
    <source>
        <dbReference type="Pfam" id="PF00912"/>
    </source>
</evidence>
<sequence length="812" mass="89167">MRFLRFVLISALLGTLGGLWGLAGIYLYLSPNLPDVETLRDVRLQTPMRVYTREGDLIGQFGEQKRTPLPFDEIPPAFIEALLAAEDDNFFYHRGVDFMGLARAVSELVLTGQKGSGGSTLTMQVARNYFLSLERTFMRKFNEILLAIEIERALDKQEIFELYFNRVFLGHRAYGFEAASQVYYGKSISELNLAQYAMLAGIPKAPSRNNPISGPEAGMERRNWILGRMLTLGYIDQATYNTASTEPVTATHHGAQLAFSAHYAAEMARQEMLQLYGIAAYNDGYHVYTTISSDLQQVAQRAVIDGLITYDKRHGFRGPERQLPPADPNVPAPSRPDWEQALTEMPVIAGLPPAIVTAVYDDAVAVLLKDGSEQEIYWENGLRQASRYRTENSRGAAPKAPADVVAVGDLIRVTRNDEDEWELAQVPAAQAALVSLDPSNGAIRSIVGGMGFELSKFNRAIQAQRQPGSNFKPFLYAAALDAGFTAASIINDAPVVMEDTSLEETWRPENDGGTFNGPTRLRWALTKSRNLVSIRLLQQLGIPALISYVDQLGFNTAEFSPNLSLALGTHAMTPLEVATGYAVLANGGYRVEPHLIARIDDNDGDTVFTADPLTVCTDCEAPAATVDDGELSMEQILAASTPNNGLPPAPRVMDARISFIMDSILRDVITRGTGRRALVLERSDIAGKTGTTNGPMDAWFSGYSPEVVTTTWVGFDNYTPLGRREFGGTAALPIWIDYMREALQGLPVEEPQVPPGIVTVRIDPDTGLLARPGESGSIEEYFRQEYAPRQNTSDDNGAAQNRDDDLVKDIFD</sequence>
<dbReference type="InterPro" id="IPR036950">
    <property type="entry name" value="PBP_transglycosylase"/>
</dbReference>
<comment type="catalytic activity">
    <reaction evidence="26">
        <text>[GlcNAc-(1-&gt;4)-Mur2Ac(oyl-L-Ala-gamma-D-Glu-L-Lys-D-Ala-D-Ala)](n)-di-trans,octa-cis-undecaprenyl diphosphate + beta-D-GlcNAc-(1-&gt;4)-Mur2Ac(oyl-L-Ala-gamma-D-Glu-L-Lys-D-Ala-D-Ala)-di-trans,octa-cis-undecaprenyl diphosphate = [GlcNAc-(1-&gt;4)-Mur2Ac(oyl-L-Ala-gamma-D-Glu-L-Lys-D-Ala-D-Ala)](n+1)-di-trans,octa-cis-undecaprenyl diphosphate + di-trans,octa-cis-undecaprenyl diphosphate + H(+)</text>
        <dbReference type="Rhea" id="RHEA:23708"/>
        <dbReference type="Rhea" id="RHEA-COMP:9602"/>
        <dbReference type="Rhea" id="RHEA-COMP:9603"/>
        <dbReference type="ChEBI" id="CHEBI:15378"/>
        <dbReference type="ChEBI" id="CHEBI:58405"/>
        <dbReference type="ChEBI" id="CHEBI:60033"/>
        <dbReference type="ChEBI" id="CHEBI:78435"/>
        <dbReference type="EC" id="2.4.99.28"/>
    </reaction>
</comment>
<keyword evidence="9" id="KW-0997">Cell inner membrane</keyword>
<keyword evidence="13" id="KW-0808">Transferase</keyword>
<feature type="compositionally biased region" description="Basic and acidic residues" evidence="28">
    <location>
        <begin position="801"/>
        <end position="812"/>
    </location>
</feature>
<dbReference type="EC" id="3.4.16.4" evidence="6"/>
<keyword evidence="16" id="KW-0133">Cell shape</keyword>
<dbReference type="FunFam" id="1.10.3810.10:FF:000003">
    <property type="entry name" value="Penicillin-binding protein 1a"/>
    <property type="match status" value="1"/>
</dbReference>
<dbReference type="EMBL" id="BMYM01000002">
    <property type="protein sequence ID" value="GHD33969.1"/>
    <property type="molecule type" value="Genomic_DNA"/>
</dbReference>
<keyword evidence="12" id="KW-0328">Glycosyltransferase</keyword>
<organism evidence="32 33">
    <name type="scientific">Parahalioglobus pacificus</name>
    <dbReference type="NCBI Taxonomy" id="930806"/>
    <lineage>
        <taxon>Bacteria</taxon>
        <taxon>Pseudomonadati</taxon>
        <taxon>Pseudomonadota</taxon>
        <taxon>Gammaproteobacteria</taxon>
        <taxon>Cellvibrionales</taxon>
        <taxon>Halieaceae</taxon>
        <taxon>Parahalioglobus</taxon>
    </lineage>
</organism>
<dbReference type="Proteomes" id="UP000644693">
    <property type="component" value="Unassembled WGS sequence"/>
</dbReference>
<dbReference type="EC" id="2.4.99.28" evidence="25"/>
<keyword evidence="20" id="KW-0472">Membrane</keyword>
<dbReference type="Gene3D" id="3.40.710.10">
    <property type="entry name" value="DD-peptidase/beta-lactamase superfamily"/>
    <property type="match status" value="2"/>
</dbReference>
<comment type="pathway">
    <text evidence="3">Cell wall biogenesis; peptidoglycan biosynthesis.</text>
</comment>
<dbReference type="InterPro" id="IPR050396">
    <property type="entry name" value="Glycosyltr_51/Transpeptidase"/>
</dbReference>
<evidence type="ECO:0000259" key="31">
    <source>
        <dbReference type="Pfam" id="PF17092"/>
    </source>
</evidence>
<evidence type="ECO:0000256" key="7">
    <source>
        <dbReference type="ARBA" id="ARBA00018638"/>
    </source>
</evidence>
<dbReference type="Gene3D" id="1.10.3810.10">
    <property type="entry name" value="Biosynthetic peptidoglycan transglycosylase-like"/>
    <property type="match status" value="1"/>
</dbReference>
<evidence type="ECO:0000256" key="28">
    <source>
        <dbReference type="SAM" id="MobiDB-lite"/>
    </source>
</evidence>
<name>A0A919CKR7_9GAMM</name>
<dbReference type="SUPFAM" id="SSF56601">
    <property type="entry name" value="beta-lactamase/transpeptidase-like"/>
    <property type="match status" value="1"/>
</dbReference>
<keyword evidence="11" id="KW-0645">Protease</keyword>
<keyword evidence="23" id="KW-0961">Cell wall biogenesis/degradation</keyword>
<reference evidence="32" key="2">
    <citation type="submission" date="2020-09" db="EMBL/GenBank/DDBJ databases">
        <authorList>
            <person name="Sun Q."/>
            <person name="Kim S."/>
        </authorList>
    </citation>
    <scope>NUCLEOTIDE SEQUENCE</scope>
    <source>
        <strain evidence="32">KCTC 23430</strain>
    </source>
</reference>
<gene>
    <name evidence="32" type="primary">mrcA</name>
    <name evidence="32" type="ORF">GCM10007053_19090</name>
</gene>
<protein>
    <recommendedName>
        <fullName evidence="7">Penicillin-binding protein 1A</fullName>
        <ecNumber evidence="25">2.4.99.28</ecNumber>
        <ecNumber evidence="6">3.4.16.4</ecNumber>
    </recommendedName>
</protein>
<keyword evidence="17" id="KW-0735">Signal-anchor</keyword>
<evidence type="ECO:0000256" key="24">
    <source>
        <dbReference type="ARBA" id="ARBA00034000"/>
    </source>
</evidence>
<comment type="pathway">
    <text evidence="27">Glycan biosynthesis.</text>
</comment>
<dbReference type="InterPro" id="IPR023346">
    <property type="entry name" value="Lysozyme-like_dom_sf"/>
</dbReference>
<dbReference type="Pfam" id="PF00912">
    <property type="entry name" value="Transgly"/>
    <property type="match status" value="1"/>
</dbReference>
<reference evidence="32" key="1">
    <citation type="journal article" date="2014" name="Int. J. Syst. Evol. Microbiol.">
        <title>Complete genome sequence of Corynebacterium casei LMG S-19264T (=DSM 44701T), isolated from a smear-ripened cheese.</title>
        <authorList>
            <consortium name="US DOE Joint Genome Institute (JGI-PGF)"/>
            <person name="Walter F."/>
            <person name="Albersmeier A."/>
            <person name="Kalinowski J."/>
            <person name="Ruckert C."/>
        </authorList>
    </citation>
    <scope>NUCLEOTIDE SEQUENCE</scope>
    <source>
        <strain evidence="32">KCTC 23430</strain>
    </source>
</reference>
<dbReference type="NCBIfam" id="TIGR02074">
    <property type="entry name" value="PBP_1a_fam"/>
    <property type="match status" value="1"/>
</dbReference>
<evidence type="ECO:0000256" key="22">
    <source>
        <dbReference type="ARBA" id="ARBA00023268"/>
    </source>
</evidence>
<evidence type="ECO:0000256" key="20">
    <source>
        <dbReference type="ARBA" id="ARBA00023136"/>
    </source>
</evidence>
<evidence type="ECO:0000313" key="33">
    <source>
        <dbReference type="Proteomes" id="UP000644693"/>
    </source>
</evidence>
<evidence type="ECO:0000256" key="11">
    <source>
        <dbReference type="ARBA" id="ARBA00022670"/>
    </source>
</evidence>
<evidence type="ECO:0000256" key="5">
    <source>
        <dbReference type="ARBA" id="ARBA00007739"/>
    </source>
</evidence>
<feature type="domain" description="Glycosyl transferase family 51" evidence="30">
    <location>
        <begin position="55"/>
        <end position="229"/>
    </location>
</feature>
<dbReference type="GO" id="GO:0005886">
    <property type="term" value="C:plasma membrane"/>
    <property type="evidence" value="ECO:0007669"/>
    <property type="project" value="UniProtKB-SubCell"/>
</dbReference>
<comment type="subcellular location">
    <subcellularLocation>
        <location evidence="2">Cell inner membrane</location>
        <topology evidence="2">Single-pass type II membrane protein</topology>
    </subcellularLocation>
</comment>
<accession>A0A919CKR7</accession>
<evidence type="ECO:0000256" key="2">
    <source>
        <dbReference type="ARBA" id="ARBA00004249"/>
    </source>
</evidence>
<keyword evidence="10" id="KW-0121">Carboxypeptidase</keyword>
<evidence type="ECO:0000256" key="6">
    <source>
        <dbReference type="ARBA" id="ARBA00012448"/>
    </source>
</evidence>
<evidence type="ECO:0000256" key="25">
    <source>
        <dbReference type="ARBA" id="ARBA00044770"/>
    </source>
</evidence>
<evidence type="ECO:0000256" key="17">
    <source>
        <dbReference type="ARBA" id="ARBA00022968"/>
    </source>
</evidence>
<feature type="domain" description="Penicillin-binding protein OB-like" evidence="31">
    <location>
        <begin position="316"/>
        <end position="428"/>
    </location>
</feature>
<evidence type="ECO:0000256" key="26">
    <source>
        <dbReference type="ARBA" id="ARBA00049902"/>
    </source>
</evidence>
<dbReference type="GO" id="GO:0008955">
    <property type="term" value="F:peptidoglycan glycosyltransferase activity"/>
    <property type="evidence" value="ECO:0007669"/>
    <property type="project" value="UniProtKB-EC"/>
</dbReference>
<keyword evidence="33" id="KW-1185">Reference proteome</keyword>
<feature type="compositionally biased region" description="Polar residues" evidence="28">
    <location>
        <begin position="789"/>
        <end position="799"/>
    </location>
</feature>
<proteinExistence type="inferred from homology"/>
<dbReference type="InterPro" id="IPR001264">
    <property type="entry name" value="Glyco_trans_51"/>
</dbReference>
<dbReference type="PANTHER" id="PTHR32282:SF27">
    <property type="entry name" value="PENICILLIN-BINDING PROTEIN 1A"/>
    <property type="match status" value="1"/>
</dbReference>
<feature type="region of interest" description="Disordered" evidence="28">
    <location>
        <begin position="784"/>
        <end position="812"/>
    </location>
</feature>
<keyword evidence="18" id="KW-0573">Peptidoglycan synthesis</keyword>
<comment type="similarity">
    <text evidence="5">In the N-terminal section; belongs to the glycosyltransferase 51 family.</text>
</comment>
<dbReference type="GO" id="GO:0008360">
    <property type="term" value="P:regulation of cell shape"/>
    <property type="evidence" value="ECO:0007669"/>
    <property type="project" value="UniProtKB-KW"/>
</dbReference>
<feature type="domain" description="Penicillin-binding protein transpeptidase" evidence="29">
    <location>
        <begin position="433"/>
        <end position="708"/>
    </location>
</feature>
<keyword evidence="8" id="KW-1003">Cell membrane</keyword>
<evidence type="ECO:0000256" key="27">
    <source>
        <dbReference type="ARBA" id="ARBA00060592"/>
    </source>
</evidence>
<evidence type="ECO:0000256" key="3">
    <source>
        <dbReference type="ARBA" id="ARBA00004752"/>
    </source>
</evidence>